<evidence type="ECO:0000313" key="2">
    <source>
        <dbReference type="EMBL" id="KOH46712.1"/>
    </source>
</evidence>
<accession>A0A0L8VEY5</accession>
<dbReference type="Pfam" id="PF06508">
    <property type="entry name" value="QueC"/>
    <property type="match status" value="1"/>
</dbReference>
<dbReference type="InterPro" id="IPR018317">
    <property type="entry name" value="QueC"/>
</dbReference>
<gene>
    <name evidence="2" type="ORF">NC99_04280</name>
</gene>
<dbReference type="SUPFAM" id="SSF52402">
    <property type="entry name" value="Adenine nucleotide alpha hydrolases-like"/>
    <property type="match status" value="1"/>
</dbReference>
<sequence length="427" mass="48154">MKIYCTPQKGSENNYNQDLKVVLFGKADNRAEGYIGEQIWQKVIAEKINPSSKAWDLLSIALSVISADYAGHRKKSHDGWTREFEMVVAVIDKDFWNGQAFLLSKLLGFLTSDRWHFTFVDGGFQPKAPKSSEFKVIENDCVVLLSGGLDSLIGIIDLVAQEHNPVAVSQLVPGDAEKQRDFAKIFNPNVPHIQFNHNKKFPDSETPSSQRARSIIFLAYGILIATCLKNYKERKTVTLYMCENGYISLNPPLTGMRIGSLSTRTTHPIYLLMFQELISNAGLNVTIENPYKDKTKGQMLINCKNQALIKQYAHKSTSCGRFKRHGHKHCGRCVPCLVRRAAFKAWREIDQTNYIYDDLSIDTPNYAQYDDVKSIAIAIKEVENNGLDKWLGAQLNSAILGDTSTYKKTIQIGVAELKKFLQGYNIV</sequence>
<evidence type="ECO:0000313" key="3">
    <source>
        <dbReference type="Proteomes" id="UP000036958"/>
    </source>
</evidence>
<evidence type="ECO:0000256" key="1">
    <source>
        <dbReference type="ARBA" id="ARBA00022785"/>
    </source>
</evidence>
<dbReference type="GO" id="GO:0008616">
    <property type="term" value="P:tRNA queuosine(34) biosynthetic process"/>
    <property type="evidence" value="ECO:0007669"/>
    <property type="project" value="UniProtKB-KW"/>
</dbReference>
<keyword evidence="1" id="KW-0671">Queuosine biosynthesis</keyword>
<organism evidence="2 3">
    <name type="scientific">Sunxiuqinia dokdonensis</name>
    <dbReference type="NCBI Taxonomy" id="1409788"/>
    <lineage>
        <taxon>Bacteria</taxon>
        <taxon>Pseudomonadati</taxon>
        <taxon>Bacteroidota</taxon>
        <taxon>Bacteroidia</taxon>
        <taxon>Marinilabiliales</taxon>
        <taxon>Prolixibacteraceae</taxon>
        <taxon>Sunxiuqinia</taxon>
    </lineage>
</organism>
<keyword evidence="3" id="KW-1185">Reference proteome</keyword>
<dbReference type="OrthoDB" id="9789567at2"/>
<dbReference type="InterPro" id="IPR014729">
    <property type="entry name" value="Rossmann-like_a/b/a_fold"/>
</dbReference>
<dbReference type="NCBIfam" id="NF041925">
    <property type="entry name" value="QatC"/>
    <property type="match status" value="1"/>
</dbReference>
<dbReference type="Proteomes" id="UP000036958">
    <property type="component" value="Unassembled WGS sequence"/>
</dbReference>
<comment type="caution">
    <text evidence="2">The sequence shown here is derived from an EMBL/GenBank/DDBJ whole genome shotgun (WGS) entry which is preliminary data.</text>
</comment>
<name>A0A0L8VEY5_9BACT</name>
<dbReference type="Gene3D" id="3.40.50.620">
    <property type="entry name" value="HUPs"/>
    <property type="match status" value="1"/>
</dbReference>
<evidence type="ECO:0008006" key="4">
    <source>
        <dbReference type="Google" id="ProtNLM"/>
    </source>
</evidence>
<dbReference type="PATRIC" id="fig|1409788.3.peg.445"/>
<protein>
    <recommendedName>
        <fullName evidence="4">7-cyano-7-deazaguanine synthase</fullName>
    </recommendedName>
</protein>
<reference evidence="3" key="1">
    <citation type="submission" date="2015-07" db="EMBL/GenBank/DDBJ databases">
        <title>Genome sequencing of Sunxiuqinia dokdonensis strain SK.</title>
        <authorList>
            <person name="Ahn S."/>
            <person name="Kim B.-C."/>
        </authorList>
    </citation>
    <scope>NUCLEOTIDE SEQUENCE [LARGE SCALE GENOMIC DNA]</scope>
    <source>
        <strain evidence="3">SK</strain>
    </source>
</reference>
<dbReference type="EMBL" id="LGIA01000022">
    <property type="protein sequence ID" value="KOH46712.1"/>
    <property type="molecule type" value="Genomic_DNA"/>
</dbReference>
<dbReference type="STRING" id="1409788.NC99_04280"/>
<dbReference type="InterPro" id="IPR049676">
    <property type="entry name" value="QatC"/>
</dbReference>
<dbReference type="AlphaFoldDB" id="A0A0L8VEY5"/>
<proteinExistence type="predicted"/>
<dbReference type="RefSeq" id="WP_053179307.1">
    <property type="nucleotide sequence ID" value="NZ_LGIA01000022.1"/>
</dbReference>